<accession>A0A022RM77</accession>
<dbReference type="Proteomes" id="UP000030748">
    <property type="component" value="Unassembled WGS sequence"/>
</dbReference>
<sequence length="128" mass="14771">MNRGKRQRKSISQTAVKCLGQLQHENLVKLIEYCSESKNIMLVYEFMPKGILENHLFKRGVQPMAWCTRMQIAIDFVRGLTFLHSLNANIIYRDLKASNILIDSKFRAKLSDFGLARKAIIISFSYST</sequence>
<dbReference type="InterPro" id="IPR050823">
    <property type="entry name" value="Plant_Ser_Thr_Prot_Kinase"/>
</dbReference>
<reference evidence="2 3" key="1">
    <citation type="journal article" date="2013" name="Proc. Natl. Acad. Sci. U.S.A.">
        <title>Fine-scale variation in meiotic recombination in Mimulus inferred from population shotgun sequencing.</title>
        <authorList>
            <person name="Hellsten U."/>
            <person name="Wright K.M."/>
            <person name="Jenkins J."/>
            <person name="Shu S."/>
            <person name="Yuan Y."/>
            <person name="Wessler S.R."/>
            <person name="Schmutz J."/>
            <person name="Willis J.H."/>
            <person name="Rokhsar D.S."/>
        </authorList>
    </citation>
    <scope>NUCLEOTIDE SEQUENCE [LARGE SCALE GENOMIC DNA]</scope>
    <source>
        <strain evidence="3">cv. DUN x IM62</strain>
    </source>
</reference>
<dbReference type="PROSITE" id="PS00108">
    <property type="entry name" value="PROTEIN_KINASE_ST"/>
    <property type="match status" value="1"/>
</dbReference>
<keyword evidence="3" id="KW-1185">Reference proteome</keyword>
<dbReference type="STRING" id="4155.A0A022RM77"/>
<dbReference type="PROSITE" id="PS50011">
    <property type="entry name" value="PROTEIN_KINASE_DOM"/>
    <property type="match status" value="1"/>
</dbReference>
<organism evidence="2 3">
    <name type="scientific">Erythranthe guttata</name>
    <name type="common">Yellow monkey flower</name>
    <name type="synonym">Mimulus guttatus</name>
    <dbReference type="NCBI Taxonomy" id="4155"/>
    <lineage>
        <taxon>Eukaryota</taxon>
        <taxon>Viridiplantae</taxon>
        <taxon>Streptophyta</taxon>
        <taxon>Embryophyta</taxon>
        <taxon>Tracheophyta</taxon>
        <taxon>Spermatophyta</taxon>
        <taxon>Magnoliopsida</taxon>
        <taxon>eudicotyledons</taxon>
        <taxon>Gunneridae</taxon>
        <taxon>Pentapetalae</taxon>
        <taxon>asterids</taxon>
        <taxon>lamiids</taxon>
        <taxon>Lamiales</taxon>
        <taxon>Phrymaceae</taxon>
        <taxon>Erythranthe</taxon>
    </lineage>
</organism>
<name>A0A022RM77_ERYGU</name>
<dbReference type="InterPro" id="IPR000719">
    <property type="entry name" value="Prot_kinase_dom"/>
</dbReference>
<proteinExistence type="predicted"/>
<evidence type="ECO:0000313" key="3">
    <source>
        <dbReference type="Proteomes" id="UP000030748"/>
    </source>
</evidence>
<dbReference type="Pfam" id="PF00069">
    <property type="entry name" value="Pkinase"/>
    <property type="match status" value="1"/>
</dbReference>
<dbReference type="EMBL" id="KI630433">
    <property type="protein sequence ID" value="EYU40070.1"/>
    <property type="molecule type" value="Genomic_DNA"/>
</dbReference>
<evidence type="ECO:0000259" key="1">
    <source>
        <dbReference type="PROSITE" id="PS50011"/>
    </source>
</evidence>
<dbReference type="eggNOG" id="KOG1187">
    <property type="taxonomic scope" value="Eukaryota"/>
</dbReference>
<dbReference type="InterPro" id="IPR011009">
    <property type="entry name" value="Kinase-like_dom_sf"/>
</dbReference>
<dbReference type="SUPFAM" id="SSF56112">
    <property type="entry name" value="Protein kinase-like (PK-like)"/>
    <property type="match status" value="1"/>
</dbReference>
<dbReference type="InterPro" id="IPR008271">
    <property type="entry name" value="Ser/Thr_kinase_AS"/>
</dbReference>
<feature type="domain" description="Protein kinase" evidence="1">
    <location>
        <begin position="1"/>
        <end position="128"/>
    </location>
</feature>
<dbReference type="PANTHER" id="PTHR45621">
    <property type="entry name" value="OS01G0588500 PROTEIN-RELATED"/>
    <property type="match status" value="1"/>
</dbReference>
<dbReference type="GO" id="GO:0005524">
    <property type="term" value="F:ATP binding"/>
    <property type="evidence" value="ECO:0007669"/>
    <property type="project" value="InterPro"/>
</dbReference>
<dbReference type="AlphaFoldDB" id="A0A022RM77"/>
<evidence type="ECO:0000313" key="2">
    <source>
        <dbReference type="EMBL" id="EYU40070.1"/>
    </source>
</evidence>
<protein>
    <recommendedName>
        <fullName evidence="1">Protein kinase domain-containing protein</fullName>
    </recommendedName>
</protein>
<dbReference type="Gene3D" id="1.10.510.10">
    <property type="entry name" value="Transferase(Phosphotransferase) domain 1"/>
    <property type="match status" value="1"/>
</dbReference>
<gene>
    <name evidence="2" type="ORF">MIMGU_mgv1a016265mg</name>
</gene>
<dbReference type="GO" id="GO:0004672">
    <property type="term" value="F:protein kinase activity"/>
    <property type="evidence" value="ECO:0007669"/>
    <property type="project" value="InterPro"/>
</dbReference>